<evidence type="ECO:0000313" key="3">
    <source>
        <dbReference type="Proteomes" id="UP000188268"/>
    </source>
</evidence>
<keyword evidence="3" id="KW-1185">Reference proteome</keyword>
<organism evidence="2 3">
    <name type="scientific">Corchorus capsularis</name>
    <name type="common">Jute</name>
    <dbReference type="NCBI Taxonomy" id="210143"/>
    <lineage>
        <taxon>Eukaryota</taxon>
        <taxon>Viridiplantae</taxon>
        <taxon>Streptophyta</taxon>
        <taxon>Embryophyta</taxon>
        <taxon>Tracheophyta</taxon>
        <taxon>Spermatophyta</taxon>
        <taxon>Magnoliopsida</taxon>
        <taxon>eudicotyledons</taxon>
        <taxon>Gunneridae</taxon>
        <taxon>Pentapetalae</taxon>
        <taxon>rosids</taxon>
        <taxon>malvids</taxon>
        <taxon>Malvales</taxon>
        <taxon>Malvaceae</taxon>
        <taxon>Grewioideae</taxon>
        <taxon>Apeibeae</taxon>
        <taxon>Corchorus</taxon>
    </lineage>
</organism>
<dbReference type="Gramene" id="OMO81353">
    <property type="protein sequence ID" value="OMO81353"/>
    <property type="gene ID" value="CCACVL1_12460"/>
</dbReference>
<feature type="region of interest" description="Disordered" evidence="1">
    <location>
        <begin position="1"/>
        <end position="30"/>
    </location>
</feature>
<gene>
    <name evidence="2" type="ORF">CCACVL1_12460</name>
</gene>
<protein>
    <submittedName>
        <fullName evidence="2">Uncharacterized protein</fullName>
    </submittedName>
</protein>
<comment type="caution">
    <text evidence="2">The sequence shown here is derived from an EMBL/GenBank/DDBJ whole genome shotgun (WGS) entry which is preliminary data.</text>
</comment>
<dbReference type="Proteomes" id="UP000188268">
    <property type="component" value="Unassembled WGS sequence"/>
</dbReference>
<feature type="compositionally biased region" description="Polar residues" evidence="1">
    <location>
        <begin position="12"/>
        <end position="30"/>
    </location>
</feature>
<evidence type="ECO:0000256" key="1">
    <source>
        <dbReference type="SAM" id="MobiDB-lite"/>
    </source>
</evidence>
<reference evidence="2 3" key="1">
    <citation type="submission" date="2013-09" db="EMBL/GenBank/DDBJ databases">
        <title>Corchorus capsularis genome sequencing.</title>
        <authorList>
            <person name="Alam M."/>
            <person name="Haque M.S."/>
            <person name="Islam M.S."/>
            <person name="Emdad E.M."/>
            <person name="Islam M.M."/>
            <person name="Ahmed B."/>
            <person name="Halim A."/>
            <person name="Hossen Q.M.M."/>
            <person name="Hossain M.Z."/>
            <person name="Ahmed R."/>
            <person name="Khan M.M."/>
            <person name="Islam R."/>
            <person name="Rashid M.M."/>
            <person name="Khan S.A."/>
            <person name="Rahman M.S."/>
            <person name="Alam M."/>
        </authorList>
    </citation>
    <scope>NUCLEOTIDE SEQUENCE [LARGE SCALE GENOMIC DNA]</scope>
    <source>
        <strain evidence="3">cv. CVL-1</strain>
        <tissue evidence="2">Whole seedling</tissue>
    </source>
</reference>
<evidence type="ECO:0000313" key="2">
    <source>
        <dbReference type="EMBL" id="OMO81353.1"/>
    </source>
</evidence>
<accession>A0A1R3IFK1</accession>
<name>A0A1R3IFK1_COCAP</name>
<dbReference type="AlphaFoldDB" id="A0A1R3IFK1"/>
<proteinExistence type="predicted"/>
<sequence length="30" mass="3100">MSAPLAKADNGNGVQNHSKAKLTCSSLDKN</sequence>
<dbReference type="EMBL" id="AWWV01010175">
    <property type="protein sequence ID" value="OMO81353.1"/>
    <property type="molecule type" value="Genomic_DNA"/>
</dbReference>